<dbReference type="HOGENOM" id="CLU_1088906_0_0_7"/>
<dbReference type="EMBL" id="CP000113">
    <property type="protein sequence ID" value="ABF89738.1"/>
    <property type="molecule type" value="Genomic_DNA"/>
</dbReference>
<dbReference type="AlphaFoldDB" id="Q1DB46"/>
<evidence type="ECO:0000313" key="1">
    <source>
        <dbReference type="EMBL" id="ABF89738.1"/>
    </source>
</evidence>
<evidence type="ECO:0000313" key="2">
    <source>
        <dbReference type="Proteomes" id="UP000002402"/>
    </source>
</evidence>
<dbReference type="KEGG" id="mxa:MXAN_1881"/>
<dbReference type="STRING" id="246197.MXAN_1881"/>
<gene>
    <name evidence="1" type="ordered locus">MXAN_1881</name>
</gene>
<proteinExistence type="predicted"/>
<dbReference type="EnsemblBacteria" id="ABF89738">
    <property type="protein sequence ID" value="ABF89738"/>
    <property type="gene ID" value="MXAN_1881"/>
</dbReference>
<sequence>MPERGVKHMANMWEQTAAMAKQHEQQGGAWLKLANDGDTAVVVFLGEPHPREVVFVDNKFVPFDETLKAQGQKPSLRVALNVAVYGTREVKVMEQAVTFFNTLMELRAKYGLERWAFEVKRRGAAKDTKTTYSILPDRQLTQEEMAAFQSLQQHDLPKLYAAEAAGAASGASPAGASSAKPAEPVDVKLAQAMATALKALPREAVDRFLQKFAVQRIRDIPASKGELARAFVDSLVAEYSAESVADVDPFGP</sequence>
<dbReference type="Proteomes" id="UP000002402">
    <property type="component" value="Chromosome"/>
</dbReference>
<name>Q1DB46_MYXXD</name>
<dbReference type="eggNOG" id="ENOG5030ZBD">
    <property type="taxonomic scope" value="Bacteria"/>
</dbReference>
<keyword evidence="2" id="KW-1185">Reference proteome</keyword>
<organism evidence="1 2">
    <name type="scientific">Myxococcus xanthus (strain DK1622)</name>
    <dbReference type="NCBI Taxonomy" id="246197"/>
    <lineage>
        <taxon>Bacteria</taxon>
        <taxon>Pseudomonadati</taxon>
        <taxon>Myxococcota</taxon>
        <taxon>Myxococcia</taxon>
        <taxon>Myxococcales</taxon>
        <taxon>Cystobacterineae</taxon>
        <taxon>Myxococcaceae</taxon>
        <taxon>Myxococcus</taxon>
    </lineage>
</organism>
<accession>Q1DB46</accession>
<reference evidence="1 2" key="1">
    <citation type="journal article" date="2006" name="Proc. Natl. Acad. Sci. U.S.A.">
        <title>Evolution of sensory complexity recorded in a myxobacterial genome.</title>
        <authorList>
            <person name="Goldman B.S."/>
            <person name="Nierman W.C."/>
            <person name="Kaiser D."/>
            <person name="Slater S.C."/>
            <person name="Durkin A.S."/>
            <person name="Eisen J.A."/>
            <person name="Ronning C.M."/>
            <person name="Barbazuk W.B."/>
            <person name="Blanchard M."/>
            <person name="Field C."/>
            <person name="Halling C."/>
            <person name="Hinkle G."/>
            <person name="Iartchuk O."/>
            <person name="Kim H.S."/>
            <person name="Mackenzie C."/>
            <person name="Madupu R."/>
            <person name="Miller N."/>
            <person name="Shvartsbeyn A."/>
            <person name="Sullivan S.A."/>
            <person name="Vaudin M."/>
            <person name="Wiegand R."/>
            <person name="Kaplan H.B."/>
        </authorList>
    </citation>
    <scope>NUCLEOTIDE SEQUENCE [LARGE SCALE GENOMIC DNA]</scope>
    <source>
        <strain evidence="2">DK1622</strain>
    </source>
</reference>
<protein>
    <submittedName>
        <fullName evidence="1">Uncharacterized protein</fullName>
    </submittedName>
</protein>